<evidence type="ECO:0000313" key="2">
    <source>
        <dbReference type="EMBL" id="OYR87775.1"/>
    </source>
</evidence>
<comment type="caution">
    <text evidence="3">The sequence shown here is derived from an EMBL/GenBank/DDBJ whole genome shotgun (WGS) entry which is preliminary data.</text>
</comment>
<gene>
    <name evidence="2" type="ORF">CBF53_07200</name>
    <name evidence="3" type="ORF">CBF70_08595</name>
</gene>
<keyword evidence="1" id="KW-1133">Transmembrane helix</keyword>
<dbReference type="AlphaFoldDB" id="A0A256LBA4"/>
<dbReference type="RefSeq" id="WP_057718094.1">
    <property type="nucleotide sequence ID" value="NZ_CAJUTI010000001.1"/>
</dbReference>
<keyword evidence="1" id="KW-0472">Membrane</keyword>
<reference evidence="2 5" key="2">
    <citation type="submission" date="2017-05" db="EMBL/GenBank/DDBJ databases">
        <authorList>
            <person name="Lin X.B."/>
            <person name="Stothard P."/>
            <person name="Tasseva G."/>
            <person name="Walter J."/>
        </authorList>
    </citation>
    <scope>NUCLEOTIDE SEQUENCE [LARGE SCALE GENOMIC DNA]</scope>
    <source>
        <strain evidence="2 5">609u</strain>
    </source>
</reference>
<feature type="transmembrane region" description="Helical" evidence="1">
    <location>
        <begin position="95"/>
        <end position="115"/>
    </location>
</feature>
<evidence type="ECO:0000313" key="5">
    <source>
        <dbReference type="Proteomes" id="UP000216316"/>
    </source>
</evidence>
<dbReference type="EMBL" id="NGNX01000044">
    <property type="protein sequence ID" value="OYR90701.1"/>
    <property type="molecule type" value="Genomic_DNA"/>
</dbReference>
<name>A0A256LBA4_9LACO</name>
<evidence type="ECO:0000313" key="3">
    <source>
        <dbReference type="EMBL" id="OYR90701.1"/>
    </source>
</evidence>
<feature type="transmembrane region" description="Helical" evidence="1">
    <location>
        <begin position="26"/>
        <end position="43"/>
    </location>
</feature>
<accession>A0A256LBA4</accession>
<reference evidence="3 4" key="1">
    <citation type="submission" date="2017-04" db="EMBL/GenBank/DDBJ databases">
        <authorList>
            <person name="Afonso C.L."/>
            <person name="Miller P.J."/>
            <person name="Scott M.A."/>
            <person name="Spackman E."/>
            <person name="Goraichik I."/>
            <person name="Dimitrov K.M."/>
            <person name="Suarez D.L."/>
            <person name="Swayne D.E."/>
        </authorList>
    </citation>
    <scope>NUCLEOTIDE SEQUENCE [LARGE SCALE GENOMIC DNA]</scope>
    <source>
        <strain evidence="3 4">609q</strain>
    </source>
</reference>
<dbReference type="Proteomes" id="UP000215828">
    <property type="component" value="Unassembled WGS sequence"/>
</dbReference>
<feature type="transmembrane region" description="Helical" evidence="1">
    <location>
        <begin position="50"/>
        <end position="71"/>
    </location>
</feature>
<keyword evidence="5" id="KW-1185">Reference proteome</keyword>
<reference evidence="4 5" key="3">
    <citation type="submission" date="2017-09" db="EMBL/GenBank/DDBJ databases">
        <title>Tripartite evolution among Lactobacillus johnsonii, Lactobacillus taiwanensis, Lactobacillus reuteri and their rodent host.</title>
        <authorList>
            <person name="Wang T."/>
            <person name="Knowles S."/>
            <person name="Cheng C."/>
        </authorList>
    </citation>
    <scope>NUCLEOTIDE SEQUENCE [LARGE SCALE GENOMIC DNA]</scope>
    <source>
        <strain evidence="3 4">609q</strain>
        <strain evidence="2 5">609u</strain>
    </source>
</reference>
<evidence type="ECO:0000313" key="4">
    <source>
        <dbReference type="Proteomes" id="UP000215828"/>
    </source>
</evidence>
<organism evidence="3 4">
    <name type="scientific">Lactobacillus taiwanensis</name>
    <dbReference type="NCBI Taxonomy" id="508451"/>
    <lineage>
        <taxon>Bacteria</taxon>
        <taxon>Bacillati</taxon>
        <taxon>Bacillota</taxon>
        <taxon>Bacilli</taxon>
        <taxon>Lactobacillales</taxon>
        <taxon>Lactobacillaceae</taxon>
        <taxon>Lactobacillus</taxon>
    </lineage>
</organism>
<protein>
    <recommendedName>
        <fullName evidence="6">Hydrophobic protein</fullName>
    </recommendedName>
</protein>
<evidence type="ECO:0000256" key="1">
    <source>
        <dbReference type="SAM" id="Phobius"/>
    </source>
</evidence>
<dbReference type="Proteomes" id="UP000216316">
    <property type="component" value="Unassembled WGS sequence"/>
</dbReference>
<dbReference type="EMBL" id="NGNV01000033">
    <property type="protein sequence ID" value="OYR87775.1"/>
    <property type="molecule type" value="Genomic_DNA"/>
</dbReference>
<evidence type="ECO:0008006" key="6">
    <source>
        <dbReference type="Google" id="ProtNLM"/>
    </source>
</evidence>
<proteinExistence type="predicted"/>
<sequence>MELLFILFLIYKFIHGTFKADTATRFSLIIIPIYSAIMMILAIKYEYSILTIIATFALSFIGIIIGIFQAYGAEVSISDNLNKYHVPKITIKRGLNYLIGWIIIFILGLLIKLLFEQNINHKEIFGELSTELLRDLSKIFFFTDHSTWFMWILNTSSSWTYDTYLFLKYPTLRKYVLLRKK</sequence>
<keyword evidence="1" id="KW-0812">Transmembrane</keyword>